<dbReference type="PANTHER" id="PTHR42924">
    <property type="entry name" value="EXONUCLEASE"/>
    <property type="match status" value="1"/>
</dbReference>
<dbReference type="Proteomes" id="UP000256345">
    <property type="component" value="Unassembled WGS sequence"/>
</dbReference>
<dbReference type="CDD" id="cd07432">
    <property type="entry name" value="PHP_HisPPase"/>
    <property type="match status" value="1"/>
</dbReference>
<dbReference type="InterPro" id="IPR003141">
    <property type="entry name" value="Pol/His_phosphatase_N"/>
</dbReference>
<evidence type="ECO:0000313" key="3">
    <source>
        <dbReference type="Proteomes" id="UP000256345"/>
    </source>
</evidence>
<accession>A0ABX9K6A6</accession>
<comment type="caution">
    <text evidence="2">The sequence shown here is derived from an EMBL/GenBank/DDBJ whole genome shotgun (WGS) entry which is preliminary data.</text>
</comment>
<feature type="domain" description="Polymerase/histidinol phosphatase N-terminal" evidence="1">
    <location>
        <begin position="151"/>
        <end position="218"/>
    </location>
</feature>
<keyword evidence="3" id="KW-1185">Reference proteome</keyword>
<gene>
    <name evidence="2" type="ORF">ATI61_104742</name>
</gene>
<dbReference type="EMBL" id="QUMU01000004">
    <property type="protein sequence ID" value="REG33451.1"/>
    <property type="molecule type" value="Genomic_DNA"/>
</dbReference>
<dbReference type="SUPFAM" id="SSF89550">
    <property type="entry name" value="PHP domain-like"/>
    <property type="match status" value="1"/>
</dbReference>
<dbReference type="NCBIfam" id="NF038032">
    <property type="entry name" value="CehA_McbA_metalo"/>
    <property type="match status" value="1"/>
</dbReference>
<dbReference type="InterPro" id="IPR016195">
    <property type="entry name" value="Pol/histidinol_Pase-like"/>
</dbReference>
<proteinExistence type="predicted"/>
<protein>
    <submittedName>
        <fullName evidence="2">MYXO-CTERM domain-containing protein</fullName>
    </submittedName>
</protein>
<name>A0ABX9K6A6_9BACT</name>
<dbReference type="Gene3D" id="3.20.20.140">
    <property type="entry name" value="Metal-dependent hydrolases"/>
    <property type="match status" value="1"/>
</dbReference>
<dbReference type="PANTHER" id="PTHR42924:SF3">
    <property type="entry name" value="POLYMERASE_HISTIDINOL PHOSPHATASE N-TERMINAL DOMAIN-CONTAINING PROTEIN"/>
    <property type="match status" value="1"/>
</dbReference>
<dbReference type="RefSeq" id="WP_053066187.1">
    <property type="nucleotide sequence ID" value="NZ_CP011509.1"/>
</dbReference>
<sequence>MLLACLLACTSALAASPLVLEGEVPADGGFFDVPFEVPPGTVELEVRHDDLASENILDWGLEAPDGFRGYGGGNEEPAVVGERAASRSYLAGPLRPGTWKVTVGKAKIRKTPARYRIEVHLRTAATLAPQPERQPYHPAGALSAQPRWYAGDFHVHSRESGDARAPLEELARFARSQGLDFAVLTEHNTTSTLDFLVEAQSRHPELLLVPGIEYTTYAGHANAIGATGYVPPRVNEGITLKEAIDAFRGQGALFSINHPVYDVGDLCIGCAWQLTVPPGGVDAIEVANGGWEKLGRFFSEGALGYWDWLLSQGHHTAALGGSDDHRAGVDLDFTQSAIGNPTTLVYARELSVAALLEGIRNSRTVVKLQGPEDPMVDLTSSVAPTGDTVLAPSARLSARVTGARGHQVRFVHNGVRLPLVEVTSEDFVVEQDVTAPEHGEDRFRVEVWINGHPRTVTSHLWMARTADMRGIPGPVPEVMEPEACGCGSAPGWSVGVLALAVAALRRRRNG</sequence>
<dbReference type="SMART" id="SM00481">
    <property type="entry name" value="POLIIIAc"/>
    <property type="match status" value="1"/>
</dbReference>
<dbReference type="InterPro" id="IPR052018">
    <property type="entry name" value="PHP_domain"/>
</dbReference>
<organism evidence="2 3">
    <name type="scientific">Archangium gephyra</name>
    <dbReference type="NCBI Taxonomy" id="48"/>
    <lineage>
        <taxon>Bacteria</taxon>
        <taxon>Pseudomonadati</taxon>
        <taxon>Myxococcota</taxon>
        <taxon>Myxococcia</taxon>
        <taxon>Myxococcales</taxon>
        <taxon>Cystobacterineae</taxon>
        <taxon>Archangiaceae</taxon>
        <taxon>Archangium</taxon>
    </lineage>
</organism>
<evidence type="ECO:0000313" key="2">
    <source>
        <dbReference type="EMBL" id="REG33451.1"/>
    </source>
</evidence>
<reference evidence="2 3" key="1">
    <citation type="submission" date="2018-08" db="EMBL/GenBank/DDBJ databases">
        <title>Genomic Encyclopedia of Archaeal and Bacterial Type Strains, Phase II (KMG-II): from individual species to whole genera.</title>
        <authorList>
            <person name="Goeker M."/>
        </authorList>
    </citation>
    <scope>NUCLEOTIDE SEQUENCE [LARGE SCALE GENOMIC DNA]</scope>
    <source>
        <strain evidence="2 3">DSM 2261</strain>
    </source>
</reference>
<evidence type="ECO:0000259" key="1">
    <source>
        <dbReference type="SMART" id="SM00481"/>
    </source>
</evidence>